<dbReference type="KEGG" id="spse:SULPSESMR1_01141"/>
<evidence type="ECO:0000313" key="2">
    <source>
        <dbReference type="EMBL" id="ASM71966.1"/>
    </source>
</evidence>
<reference evidence="2 3" key="1">
    <citation type="submission" date="2017-07" db="EMBL/GenBank/DDBJ databases">
        <title>Genome Sequence of Sulfitobacter pseudonitzschiae Strain SMR1 Isolated from a culture of the Diatom Skeletonema marinoi.</title>
        <authorList>
            <person name="Topel M."/>
            <person name="Pinder M.I.M."/>
            <person name="Johansson O.N."/>
            <person name="Kourtchenko O."/>
            <person name="Godhe A."/>
            <person name="Clarke A.K."/>
        </authorList>
    </citation>
    <scope>NUCLEOTIDE SEQUENCE [LARGE SCALE GENOMIC DNA]</scope>
    <source>
        <strain evidence="2 3">SMR1</strain>
    </source>
</reference>
<dbReference type="EMBL" id="CP022415">
    <property type="protein sequence ID" value="ASM71966.1"/>
    <property type="molecule type" value="Genomic_DNA"/>
</dbReference>
<feature type="chain" id="PRO_5012397688" evidence="1">
    <location>
        <begin position="24"/>
        <end position="306"/>
    </location>
</feature>
<feature type="signal peptide" evidence="1">
    <location>
        <begin position="1"/>
        <end position="23"/>
    </location>
</feature>
<proteinExistence type="predicted"/>
<keyword evidence="1" id="KW-0732">Signal</keyword>
<gene>
    <name evidence="2" type="ORF">SULPSESMR1_01141</name>
</gene>
<evidence type="ECO:0000256" key="1">
    <source>
        <dbReference type="SAM" id="SignalP"/>
    </source>
</evidence>
<keyword evidence="3" id="KW-1185">Reference proteome</keyword>
<dbReference type="AlphaFoldDB" id="A0A221JZ10"/>
<organism evidence="2 3">
    <name type="scientific">Pseudosulfitobacter pseudonitzschiae</name>
    <dbReference type="NCBI Taxonomy" id="1402135"/>
    <lineage>
        <taxon>Bacteria</taxon>
        <taxon>Pseudomonadati</taxon>
        <taxon>Pseudomonadota</taxon>
        <taxon>Alphaproteobacteria</taxon>
        <taxon>Rhodobacterales</taxon>
        <taxon>Roseobacteraceae</taxon>
        <taxon>Pseudosulfitobacter</taxon>
    </lineage>
</organism>
<evidence type="ECO:0000313" key="3">
    <source>
        <dbReference type="Proteomes" id="UP000199754"/>
    </source>
</evidence>
<sequence length="306" mass="34268">MSPYRMFKLAIMFSILFAGVGRADEDAVAKYRDYLPGHLLTLSEDERRSSVPMMFSGAANLVASPAGDLVMQANLNSLMYDGFADYDGAKRAFQADLGEEPTGTLTVWQIHLLGYRASRVNMTSVSFFPFDFGGTMTENWASVKGTVEIIDDKIAYPINHVEIECSRNEGKCEYRQIALTLPDENSWVQSYHVGEIADEIYWITRWEGQLIDAVPLNNSACRTNQLSLNFDTQEFFEVARNNTVGECETMLGSTLPLLEKPRVSRIVDGREIVSAEFEAISEETLTFFSSSFRSRVEEFVSKAGGD</sequence>
<name>A0A221JZ10_9RHOB</name>
<accession>A0A221JZ10</accession>
<dbReference type="Proteomes" id="UP000199754">
    <property type="component" value="Chromosome"/>
</dbReference>
<protein>
    <submittedName>
        <fullName evidence="2">Uncharacterized protein</fullName>
    </submittedName>
</protein>